<sequence>TKCVTRNIQWTTGNNFTVERGRQQIEEAVSTWEVHESWLHWSEFLREEELKYSKRYHYRVCWSMPTRRKPIPRATASVYFVIEVSKIKPATLPVEVFFTLESSELIHRPEQCQFREKWLKDIIENKIILMERL</sequence>
<dbReference type="GO" id="GO:0016301">
    <property type="term" value="F:kinase activity"/>
    <property type="evidence" value="ECO:0007669"/>
    <property type="project" value="UniProtKB-KW"/>
</dbReference>
<dbReference type="AlphaFoldDB" id="A0A091W7J0"/>
<dbReference type="InterPro" id="IPR053084">
    <property type="entry name" value="AKAP"/>
</dbReference>
<keyword evidence="1" id="KW-0808">Transferase</keyword>
<evidence type="ECO:0000313" key="2">
    <source>
        <dbReference type="Proteomes" id="UP000053605"/>
    </source>
</evidence>
<keyword evidence="1" id="KW-0418">Kinase</keyword>
<dbReference type="Pfam" id="PF14469">
    <property type="entry name" value="AKAP28"/>
    <property type="match status" value="1"/>
</dbReference>
<protein>
    <submittedName>
        <fullName evidence="1">A-kinase anchor protein 14</fullName>
    </submittedName>
</protein>
<dbReference type="STRING" id="30419.A0A091W7J0"/>
<accession>A0A091W7J0</accession>
<dbReference type="PANTHER" id="PTHR35075:SF1">
    <property type="entry name" value="A-KINASE ANCHOR PROTEIN 14"/>
    <property type="match status" value="1"/>
</dbReference>
<feature type="non-terminal residue" evidence="1">
    <location>
        <position position="1"/>
    </location>
</feature>
<dbReference type="GO" id="GO:0005952">
    <property type="term" value="C:cAMP-dependent protein kinase complex"/>
    <property type="evidence" value="ECO:0007669"/>
    <property type="project" value="TreeGrafter"/>
</dbReference>
<name>A0A091W7J0_OPIHO</name>
<dbReference type="GO" id="GO:0034237">
    <property type="term" value="F:protein kinase A regulatory subunit binding"/>
    <property type="evidence" value="ECO:0007669"/>
    <property type="project" value="TreeGrafter"/>
</dbReference>
<evidence type="ECO:0000313" key="1">
    <source>
        <dbReference type="EMBL" id="KFR10798.1"/>
    </source>
</evidence>
<keyword evidence="2" id="KW-1185">Reference proteome</keyword>
<dbReference type="EMBL" id="KK734778">
    <property type="protein sequence ID" value="KFR10798.1"/>
    <property type="molecule type" value="Genomic_DNA"/>
</dbReference>
<dbReference type="Proteomes" id="UP000053605">
    <property type="component" value="Unassembled WGS sequence"/>
</dbReference>
<proteinExistence type="predicted"/>
<feature type="non-terminal residue" evidence="1">
    <location>
        <position position="133"/>
    </location>
</feature>
<reference evidence="1 2" key="1">
    <citation type="submission" date="2014-04" db="EMBL/GenBank/DDBJ databases">
        <title>Genome evolution of avian class.</title>
        <authorList>
            <person name="Zhang G."/>
            <person name="Li C."/>
        </authorList>
    </citation>
    <scope>NUCLEOTIDE SEQUENCE [LARGE SCALE GENOMIC DNA]</scope>
    <source>
        <strain evidence="1">BGI_N306</strain>
    </source>
</reference>
<organism evidence="1 2">
    <name type="scientific">Opisthocomus hoazin</name>
    <name type="common">Hoatzin</name>
    <name type="synonym">Phasianus hoazin</name>
    <dbReference type="NCBI Taxonomy" id="30419"/>
    <lineage>
        <taxon>Eukaryota</taxon>
        <taxon>Metazoa</taxon>
        <taxon>Chordata</taxon>
        <taxon>Craniata</taxon>
        <taxon>Vertebrata</taxon>
        <taxon>Euteleostomi</taxon>
        <taxon>Archelosauria</taxon>
        <taxon>Archosauria</taxon>
        <taxon>Dinosauria</taxon>
        <taxon>Saurischia</taxon>
        <taxon>Theropoda</taxon>
        <taxon>Coelurosauria</taxon>
        <taxon>Aves</taxon>
        <taxon>Neognathae</taxon>
        <taxon>Neoaves</taxon>
        <taxon>Opisthocomiformes</taxon>
        <taxon>Opisthocomidae</taxon>
        <taxon>Opisthocomus</taxon>
    </lineage>
</organism>
<dbReference type="InterPro" id="IPR025663">
    <property type="entry name" value="AKAP_28"/>
</dbReference>
<gene>
    <name evidence="1" type="ORF">N306_15100</name>
</gene>
<dbReference type="PANTHER" id="PTHR35075">
    <property type="entry name" value="A-KINASE ANCHOR PROTEIN 14"/>
    <property type="match status" value="1"/>
</dbReference>
<dbReference type="PhylomeDB" id="A0A091W7J0"/>